<evidence type="ECO:0000313" key="2">
    <source>
        <dbReference type="Proteomes" id="UP000309991"/>
    </source>
</evidence>
<protein>
    <submittedName>
        <fullName evidence="1">Homing endonuclease</fullName>
    </submittedName>
</protein>
<evidence type="ECO:0000313" key="1">
    <source>
        <dbReference type="EMBL" id="QBJ03594.1"/>
    </source>
</evidence>
<dbReference type="EMBL" id="MK504444">
    <property type="protein sequence ID" value="QBJ03594.1"/>
    <property type="molecule type" value="Genomic_DNA"/>
</dbReference>
<keyword evidence="1" id="KW-0255">Endonuclease</keyword>
<name>A0A4Y5FHT6_9CAUD</name>
<dbReference type="Proteomes" id="UP000309991">
    <property type="component" value="Segment"/>
</dbReference>
<dbReference type="Gene3D" id="3.40.960.10">
    <property type="entry name" value="VSR Endonuclease"/>
    <property type="match status" value="1"/>
</dbReference>
<dbReference type="GO" id="GO:0004519">
    <property type="term" value="F:endonuclease activity"/>
    <property type="evidence" value="ECO:0007669"/>
    <property type="project" value="UniProtKB-KW"/>
</dbReference>
<sequence>MPRKLTQEEFEEKVLDAIGTEYTVLSEYKNSVTRIKMRHEVCGTDYEAYPGNITSHHSGCPICGAKKQGNPLKNTSQVKKELDECTNGEYTMLSPYRGTNKIITLVHRKCGYHWKTCINSVINRGQRCPNCGHHRKLTTEDFKQQVLDAIGKDYTVLSEYKNNHTKIKMRHEVCGTEYEAYPGNIAHHHIRCPKCFGTPRYTQEEAQQIITDKLGPEFKLVSGYKNAIKKIIIEHVSMKHTFTTRLVTILQGQISCPICNESHMESLTRQYLTTHNITFESQKRFPDCRYRRELPFDFYLPDDNTLIELDGGQHFKKVPHFDQREGLTTRTLRDTIKDKYCTDKGINLLRIGYSELDNLTNDLDKYLGNFQGIIRVGKEYQQ</sequence>
<proteinExistence type="predicted"/>
<accession>A0A4Y5FHT6</accession>
<organism evidence="1 2">
    <name type="scientific">Lactobacillus phage 3-521</name>
    <dbReference type="NCBI Taxonomy" id="2510943"/>
    <lineage>
        <taxon>Viruses</taxon>
        <taxon>Duplodnaviria</taxon>
        <taxon>Heunggongvirae</taxon>
        <taxon>Uroviricota</taxon>
        <taxon>Caudoviricetes</taxon>
        <taxon>Herelleviridae</taxon>
        <taxon>Watanabevirus</taxon>
        <taxon>Watanabevirus wv3521</taxon>
    </lineage>
</organism>
<keyword evidence="1" id="KW-0378">Hydrolase</keyword>
<reference evidence="1 2" key="1">
    <citation type="submission" date="2019-02" db="EMBL/GenBank/DDBJ databases">
        <title>Isolation of virulent Lactobacillus brevis phages.</title>
        <authorList>
            <person name="Feyereisen M."/>
            <person name="Mahony J."/>
            <person name="O'Sullivan T."/>
            <person name="van Sinderen D."/>
        </authorList>
    </citation>
    <scope>NUCLEOTIDE SEQUENCE [LARGE SCALE GENOMIC DNA]</scope>
</reference>
<keyword evidence="1" id="KW-0540">Nuclease</keyword>
<gene>
    <name evidence="1" type="ORF">UCC3521_0056</name>
</gene>
<keyword evidence="2" id="KW-1185">Reference proteome</keyword>